<feature type="region of interest" description="Disordered" evidence="1">
    <location>
        <begin position="208"/>
        <end position="227"/>
    </location>
</feature>
<name>A0A3N4KAN1_9PEZI</name>
<dbReference type="Proteomes" id="UP000277580">
    <property type="component" value="Unassembled WGS sequence"/>
</dbReference>
<gene>
    <name evidence="2" type="ORF">P167DRAFT_540060</name>
</gene>
<protein>
    <recommendedName>
        <fullName evidence="4">Ubiquitin-like domain-containing protein</fullName>
    </recommendedName>
</protein>
<evidence type="ECO:0000256" key="1">
    <source>
        <dbReference type="SAM" id="MobiDB-lite"/>
    </source>
</evidence>
<dbReference type="EMBL" id="ML119180">
    <property type="protein sequence ID" value="RPB07564.1"/>
    <property type="molecule type" value="Genomic_DNA"/>
</dbReference>
<feature type="compositionally biased region" description="Basic and acidic residues" evidence="1">
    <location>
        <begin position="217"/>
        <end position="227"/>
    </location>
</feature>
<keyword evidence="3" id="KW-1185">Reference proteome</keyword>
<reference evidence="2 3" key="1">
    <citation type="journal article" date="2018" name="Nat. Ecol. Evol.">
        <title>Pezizomycetes genomes reveal the molecular basis of ectomycorrhizal truffle lifestyle.</title>
        <authorList>
            <person name="Murat C."/>
            <person name="Payen T."/>
            <person name="Noel B."/>
            <person name="Kuo A."/>
            <person name="Morin E."/>
            <person name="Chen J."/>
            <person name="Kohler A."/>
            <person name="Krizsan K."/>
            <person name="Balestrini R."/>
            <person name="Da Silva C."/>
            <person name="Montanini B."/>
            <person name="Hainaut M."/>
            <person name="Levati E."/>
            <person name="Barry K.W."/>
            <person name="Belfiori B."/>
            <person name="Cichocki N."/>
            <person name="Clum A."/>
            <person name="Dockter R.B."/>
            <person name="Fauchery L."/>
            <person name="Guy J."/>
            <person name="Iotti M."/>
            <person name="Le Tacon F."/>
            <person name="Lindquist E.A."/>
            <person name="Lipzen A."/>
            <person name="Malagnac F."/>
            <person name="Mello A."/>
            <person name="Molinier V."/>
            <person name="Miyauchi S."/>
            <person name="Poulain J."/>
            <person name="Riccioni C."/>
            <person name="Rubini A."/>
            <person name="Sitrit Y."/>
            <person name="Splivallo R."/>
            <person name="Traeger S."/>
            <person name="Wang M."/>
            <person name="Zifcakova L."/>
            <person name="Wipf D."/>
            <person name="Zambonelli A."/>
            <person name="Paolocci F."/>
            <person name="Nowrousian M."/>
            <person name="Ottonello S."/>
            <person name="Baldrian P."/>
            <person name="Spatafora J.W."/>
            <person name="Henrissat B."/>
            <person name="Nagy L.G."/>
            <person name="Aury J.M."/>
            <person name="Wincker P."/>
            <person name="Grigoriev I.V."/>
            <person name="Bonfante P."/>
            <person name="Martin F.M."/>
        </authorList>
    </citation>
    <scope>NUCLEOTIDE SEQUENCE [LARGE SCALE GENOMIC DNA]</scope>
    <source>
        <strain evidence="2 3">CCBAS932</strain>
    </source>
</reference>
<accession>A0A3N4KAN1</accession>
<organism evidence="2 3">
    <name type="scientific">Morchella conica CCBAS932</name>
    <dbReference type="NCBI Taxonomy" id="1392247"/>
    <lineage>
        <taxon>Eukaryota</taxon>
        <taxon>Fungi</taxon>
        <taxon>Dikarya</taxon>
        <taxon>Ascomycota</taxon>
        <taxon>Pezizomycotina</taxon>
        <taxon>Pezizomycetes</taxon>
        <taxon>Pezizales</taxon>
        <taxon>Morchellaceae</taxon>
        <taxon>Morchella</taxon>
    </lineage>
</organism>
<evidence type="ECO:0000313" key="2">
    <source>
        <dbReference type="EMBL" id="RPB07564.1"/>
    </source>
</evidence>
<dbReference type="AlphaFoldDB" id="A0A3N4KAN1"/>
<evidence type="ECO:0000313" key="3">
    <source>
        <dbReference type="Proteomes" id="UP000277580"/>
    </source>
</evidence>
<evidence type="ECO:0008006" key="4">
    <source>
        <dbReference type="Google" id="ProtNLM"/>
    </source>
</evidence>
<proteinExistence type="predicted"/>
<dbReference type="OrthoDB" id="5272515at2759"/>
<dbReference type="InParanoid" id="A0A3N4KAN1"/>
<sequence length="227" mass="25144">MSSSDELLAGFLPGRAYIRLYKRTQNGSSDPYVLPVTEVNTWEKLLKFSKRIFDIDSPPRVFTGDNCPVPPGFWADILLGAGRSGQCFYLEIHPERYTGCKRQPPAAKRNPSSGKTPPPEEINLVILLEYPAGLFSKPPDDLIVEPISPYLCFEKLAQNMKFSLFRDFAPTTDFSILFENAAGKHLSPERTIAECGLSHGQLVHCRLGDPSPTDLAGADRESSSPEL</sequence>